<dbReference type="PANTHER" id="PTHR34047:SF8">
    <property type="entry name" value="PROTEIN YKFC"/>
    <property type="match status" value="1"/>
</dbReference>
<evidence type="ECO:0000256" key="1">
    <source>
        <dbReference type="ARBA" id="ARBA00034120"/>
    </source>
</evidence>
<evidence type="ECO:0000259" key="3">
    <source>
        <dbReference type="PROSITE" id="PS50878"/>
    </source>
</evidence>
<dbReference type="InterPro" id="IPR043502">
    <property type="entry name" value="DNA/RNA_pol_sf"/>
</dbReference>
<dbReference type="EMBL" id="SJPT01000009">
    <property type="protein sequence ID" value="TWU20165.1"/>
    <property type="molecule type" value="Genomic_DNA"/>
</dbReference>
<protein>
    <submittedName>
        <fullName evidence="4">Group II intron-encoded protein LtrA</fullName>
    </submittedName>
</protein>
<dbReference type="InterPro" id="IPR030931">
    <property type="entry name" value="Group_II_RT_mat"/>
</dbReference>
<dbReference type="CDD" id="cd01651">
    <property type="entry name" value="RT_G2_intron"/>
    <property type="match status" value="1"/>
</dbReference>
<evidence type="ECO:0000313" key="4">
    <source>
        <dbReference type="EMBL" id="TWU20165.1"/>
    </source>
</evidence>
<dbReference type="Pfam" id="PF00078">
    <property type="entry name" value="RVT_1"/>
    <property type="match status" value="1"/>
</dbReference>
<evidence type="ECO:0000313" key="5">
    <source>
        <dbReference type="Proteomes" id="UP000316304"/>
    </source>
</evidence>
<dbReference type="SUPFAM" id="SSF56672">
    <property type="entry name" value="DNA/RNA polymerases"/>
    <property type="match status" value="1"/>
</dbReference>
<feature type="domain" description="Reverse transcriptase" evidence="3">
    <location>
        <begin position="96"/>
        <end position="346"/>
    </location>
</feature>
<dbReference type="RefSeq" id="WP_146596692.1">
    <property type="nucleotide sequence ID" value="NZ_SJPT01000009.1"/>
</dbReference>
<reference evidence="4 5" key="1">
    <citation type="submission" date="2019-02" db="EMBL/GenBank/DDBJ databases">
        <title>Deep-cultivation of Planctomycetes and their phenomic and genomic characterization uncovers novel biology.</title>
        <authorList>
            <person name="Wiegand S."/>
            <person name="Jogler M."/>
            <person name="Boedeker C."/>
            <person name="Pinto D."/>
            <person name="Vollmers J."/>
            <person name="Rivas-Marin E."/>
            <person name="Kohn T."/>
            <person name="Peeters S.H."/>
            <person name="Heuer A."/>
            <person name="Rast P."/>
            <person name="Oberbeckmann S."/>
            <person name="Bunk B."/>
            <person name="Jeske O."/>
            <person name="Meyerdierks A."/>
            <person name="Storesund J.E."/>
            <person name="Kallscheuer N."/>
            <person name="Luecker S."/>
            <person name="Lage O.M."/>
            <person name="Pohl T."/>
            <person name="Merkel B.J."/>
            <person name="Hornburger P."/>
            <person name="Mueller R.-W."/>
            <person name="Bruemmer F."/>
            <person name="Labrenz M."/>
            <person name="Spormann A.M."/>
            <person name="Op Den Camp H."/>
            <person name="Overmann J."/>
            <person name="Amann R."/>
            <person name="Jetten M.S.M."/>
            <person name="Mascher T."/>
            <person name="Medema M.H."/>
            <person name="Devos D.P."/>
            <person name="Kaster A.-K."/>
            <person name="Ovreas L."/>
            <person name="Rohde M."/>
            <person name="Galperin M.Y."/>
            <person name="Jogler C."/>
        </authorList>
    </citation>
    <scope>NUCLEOTIDE SEQUENCE [LARGE SCALE GENOMIC DNA]</scope>
    <source>
        <strain evidence="4 5">Pla52o</strain>
    </source>
</reference>
<proteinExistence type="inferred from homology"/>
<sequence length="471" mass="54471">MKLGNAGEGKAVRPTRVEDSESPTLSGGSSVLDRLRRIAERATSHPDEVFNNLFSLLNYELLWYAFRRLKRGKVPGVDGRTVEDYEEDLKSNLLNLLERLHDGSYRPNPSLRVNIPKGNGKSRPLGIACVEDKLVQRAVVMVLERIYEVDFYDTSYGFRPKRSCHQALAVLGRTIATEKVNWVSDADIEGFFDNVSHDQLLELLQIRISDPKLLELVRRFLKAGVLIEGKQEATDEGVPQGASLSPLLANVYLHYVLDQWFERDVKPRMRGYASLIRYADDFICCFEFELDARRYQAVLPKRLARFSLSVAEDKTKLLRFGRLARRDSTRYDEGGPGAFDFLGFTHYCGRSRAGKFKLKRKTSGKKYRQKVVELRKWFRSQLDTPIGEMWQTLNAKLRGHYQYYGVNDNWPMLMAYRNRARVMVKRHLSRRSQSSYVNWTHLDRLCDRHPLANPRRLTDLIALSRTKWSAV</sequence>
<dbReference type="PANTHER" id="PTHR34047">
    <property type="entry name" value="NUCLEAR INTRON MATURASE 1, MITOCHONDRIAL-RELATED"/>
    <property type="match status" value="1"/>
</dbReference>
<dbReference type="InterPro" id="IPR000477">
    <property type="entry name" value="RT_dom"/>
</dbReference>
<organism evidence="4 5">
    <name type="scientific">Novipirellula galeiformis</name>
    <dbReference type="NCBI Taxonomy" id="2528004"/>
    <lineage>
        <taxon>Bacteria</taxon>
        <taxon>Pseudomonadati</taxon>
        <taxon>Planctomycetota</taxon>
        <taxon>Planctomycetia</taxon>
        <taxon>Pirellulales</taxon>
        <taxon>Pirellulaceae</taxon>
        <taxon>Novipirellula</taxon>
    </lineage>
</organism>
<dbReference type="AlphaFoldDB" id="A0A5C6C7U7"/>
<keyword evidence="5" id="KW-1185">Reference proteome</keyword>
<gene>
    <name evidence="4" type="primary">ltrA_2</name>
    <name evidence="4" type="ORF">Pla52o_46790</name>
</gene>
<dbReference type="PROSITE" id="PS50878">
    <property type="entry name" value="RT_POL"/>
    <property type="match status" value="1"/>
</dbReference>
<comment type="similarity">
    <text evidence="1">Belongs to the bacterial reverse transcriptase family.</text>
</comment>
<dbReference type="Proteomes" id="UP000316304">
    <property type="component" value="Unassembled WGS sequence"/>
</dbReference>
<feature type="region of interest" description="Disordered" evidence="2">
    <location>
        <begin position="1"/>
        <end position="29"/>
    </location>
</feature>
<dbReference type="InterPro" id="IPR051083">
    <property type="entry name" value="GrpII_Intron_Splice-Mob/Def"/>
</dbReference>
<dbReference type="OrthoDB" id="258234at2"/>
<name>A0A5C6C7U7_9BACT</name>
<comment type="caution">
    <text evidence="4">The sequence shown here is derived from an EMBL/GenBank/DDBJ whole genome shotgun (WGS) entry which is preliminary data.</text>
</comment>
<evidence type="ECO:0000256" key="2">
    <source>
        <dbReference type="SAM" id="MobiDB-lite"/>
    </source>
</evidence>
<accession>A0A5C6C7U7</accession>
<dbReference type="NCBIfam" id="TIGR04416">
    <property type="entry name" value="group_II_RT_mat"/>
    <property type="match status" value="1"/>
</dbReference>